<reference evidence="9" key="1">
    <citation type="submission" date="2016-10" db="EMBL/GenBank/DDBJ databases">
        <authorList>
            <person name="Varghese N."/>
            <person name="Submissions S."/>
        </authorList>
    </citation>
    <scope>NUCLEOTIDE SEQUENCE [LARGE SCALE GENOMIC DNA]</scope>
    <source>
        <strain evidence="9">DSM 44234</strain>
    </source>
</reference>
<dbReference type="Pfam" id="PF00589">
    <property type="entry name" value="Phage_integrase"/>
    <property type="match status" value="1"/>
</dbReference>
<dbReference type="CDD" id="cd01189">
    <property type="entry name" value="INT_ICEBs1_C_like"/>
    <property type="match status" value="1"/>
</dbReference>
<proteinExistence type="inferred from homology"/>
<feature type="domain" description="Tyr recombinase" evidence="6">
    <location>
        <begin position="191"/>
        <end position="391"/>
    </location>
</feature>
<evidence type="ECO:0000313" key="8">
    <source>
        <dbReference type="EMBL" id="SEC62366.1"/>
    </source>
</evidence>
<dbReference type="InterPro" id="IPR002104">
    <property type="entry name" value="Integrase_catalytic"/>
</dbReference>
<dbReference type="PROSITE" id="PS51900">
    <property type="entry name" value="CB"/>
    <property type="match status" value="1"/>
</dbReference>
<keyword evidence="9" id="KW-1185">Reference proteome</keyword>
<dbReference type="GO" id="GO:0003677">
    <property type="term" value="F:DNA binding"/>
    <property type="evidence" value="ECO:0007669"/>
    <property type="project" value="UniProtKB-UniRule"/>
</dbReference>
<dbReference type="PANTHER" id="PTHR30349:SF64">
    <property type="entry name" value="PROPHAGE INTEGRASE INTD-RELATED"/>
    <property type="match status" value="1"/>
</dbReference>
<feature type="domain" description="Core-binding (CB)" evidence="7">
    <location>
        <begin position="68"/>
        <end position="170"/>
    </location>
</feature>
<dbReference type="GO" id="GO:0015074">
    <property type="term" value="P:DNA integration"/>
    <property type="evidence" value="ECO:0007669"/>
    <property type="project" value="InterPro"/>
</dbReference>
<evidence type="ECO:0000313" key="9">
    <source>
        <dbReference type="Proteomes" id="UP000182241"/>
    </source>
</evidence>
<dbReference type="PANTHER" id="PTHR30349">
    <property type="entry name" value="PHAGE INTEGRASE-RELATED"/>
    <property type="match status" value="1"/>
</dbReference>
<accession>A0A1H4U0W0</accession>
<dbReference type="InterPro" id="IPR044068">
    <property type="entry name" value="CB"/>
</dbReference>
<sequence>MARIPDYVEVVTLPSGERRYEVRVELPPRNGKRRQKKKRTRTIEEAKDFYSRHVAVTRSSSRLAPSKITVRMAIDQYVEQLDVAPNTLNSYVNNLRPAIDLLGDMRLQKVEPKDVARLVSTLRKGGMLAGDWRRPPGTAVPWTPYRMKPWKQSSVNGTIHCLREVWKMEMSAGVATYNVPATVRRDPVELPVRSTLTAAQVTVLYRAVANDRLEHMFYLALHGLRRGEVAGLRWSDVDLESEIPTISISSQRTTNRGAVTVRQTKSRSSTRTLPIPSTLLPVLRRAKKRAESEAAVAGTQWSNSGYLVSKPLGEAYHPNYLGELWQKALADAGLPRVRFHDARHTCGTLMHLNGVPMAVIAAWLGHANPTITQRIYAHSQQDALRLGGELLSTLTALDGDKSKPSENAKKGRSNTRRNAIVVRGKARSLKAPSNHRAPSESRPPGE</sequence>
<dbReference type="InterPro" id="IPR010998">
    <property type="entry name" value="Integrase_recombinase_N"/>
</dbReference>
<dbReference type="AlphaFoldDB" id="A0A1H4U0W0"/>
<dbReference type="GO" id="GO:0006310">
    <property type="term" value="P:DNA recombination"/>
    <property type="evidence" value="ECO:0007669"/>
    <property type="project" value="UniProtKB-KW"/>
</dbReference>
<feature type="compositionally biased region" description="Basic and acidic residues" evidence="5">
    <location>
        <begin position="437"/>
        <end position="446"/>
    </location>
</feature>
<keyword evidence="3" id="KW-0233">DNA recombination</keyword>
<comment type="similarity">
    <text evidence="1">Belongs to the 'phage' integrase family.</text>
</comment>
<gene>
    <name evidence="8" type="ORF">SAMN04489793_2762</name>
</gene>
<feature type="compositionally biased region" description="Basic and acidic residues" evidence="5">
    <location>
        <begin position="398"/>
        <end position="409"/>
    </location>
</feature>
<dbReference type="RefSeq" id="WP_139286149.1">
    <property type="nucleotide sequence ID" value="NZ_FNSA01000003.1"/>
</dbReference>
<dbReference type="STRING" id="57704.SAMN04489793_2762"/>
<dbReference type="EMBL" id="FNSA01000003">
    <property type="protein sequence ID" value="SEC62366.1"/>
    <property type="molecule type" value="Genomic_DNA"/>
</dbReference>
<evidence type="ECO:0000256" key="2">
    <source>
        <dbReference type="ARBA" id="ARBA00023125"/>
    </source>
</evidence>
<dbReference type="PROSITE" id="PS51898">
    <property type="entry name" value="TYR_RECOMBINASE"/>
    <property type="match status" value="1"/>
</dbReference>
<evidence type="ECO:0000256" key="4">
    <source>
        <dbReference type="PROSITE-ProRule" id="PRU01248"/>
    </source>
</evidence>
<dbReference type="InterPro" id="IPR011010">
    <property type="entry name" value="DNA_brk_join_enz"/>
</dbReference>
<dbReference type="OrthoDB" id="4326943at2"/>
<evidence type="ECO:0000259" key="6">
    <source>
        <dbReference type="PROSITE" id="PS51898"/>
    </source>
</evidence>
<dbReference type="InterPro" id="IPR013762">
    <property type="entry name" value="Integrase-like_cat_sf"/>
</dbReference>
<dbReference type="InterPro" id="IPR050090">
    <property type="entry name" value="Tyrosine_recombinase_XerCD"/>
</dbReference>
<evidence type="ECO:0000259" key="7">
    <source>
        <dbReference type="PROSITE" id="PS51900"/>
    </source>
</evidence>
<evidence type="ECO:0000256" key="5">
    <source>
        <dbReference type="SAM" id="MobiDB-lite"/>
    </source>
</evidence>
<dbReference type="SUPFAM" id="SSF56349">
    <property type="entry name" value="DNA breaking-rejoining enzymes"/>
    <property type="match status" value="1"/>
</dbReference>
<dbReference type="Gene3D" id="1.10.150.130">
    <property type="match status" value="1"/>
</dbReference>
<protein>
    <submittedName>
        <fullName evidence="8">Site-specific recombinase XerD</fullName>
    </submittedName>
</protein>
<keyword evidence="2 4" id="KW-0238">DNA-binding</keyword>
<evidence type="ECO:0000256" key="1">
    <source>
        <dbReference type="ARBA" id="ARBA00008857"/>
    </source>
</evidence>
<evidence type="ECO:0000256" key="3">
    <source>
        <dbReference type="ARBA" id="ARBA00023172"/>
    </source>
</evidence>
<name>A0A1H4U0W0_TSUTY</name>
<dbReference type="Proteomes" id="UP000182241">
    <property type="component" value="Unassembled WGS sequence"/>
</dbReference>
<dbReference type="Gene3D" id="1.10.443.10">
    <property type="entry name" value="Intergrase catalytic core"/>
    <property type="match status" value="1"/>
</dbReference>
<organism evidence="8 9">
    <name type="scientific">Tsukamurella tyrosinosolvens</name>
    <dbReference type="NCBI Taxonomy" id="57704"/>
    <lineage>
        <taxon>Bacteria</taxon>
        <taxon>Bacillati</taxon>
        <taxon>Actinomycetota</taxon>
        <taxon>Actinomycetes</taxon>
        <taxon>Mycobacteriales</taxon>
        <taxon>Tsukamurellaceae</taxon>
        <taxon>Tsukamurella</taxon>
    </lineage>
</organism>
<feature type="region of interest" description="Disordered" evidence="5">
    <location>
        <begin position="397"/>
        <end position="446"/>
    </location>
</feature>